<evidence type="ECO:0000313" key="2">
    <source>
        <dbReference type="Proteomes" id="UP000550707"/>
    </source>
</evidence>
<evidence type="ECO:0000313" key="1">
    <source>
        <dbReference type="EMBL" id="KAF6490046.1"/>
    </source>
</evidence>
<reference evidence="1 2" key="1">
    <citation type="journal article" date="2020" name="Nature">
        <title>Six reference-quality genomes reveal evolution of bat adaptations.</title>
        <authorList>
            <person name="Jebb D."/>
            <person name="Huang Z."/>
            <person name="Pippel M."/>
            <person name="Hughes G.M."/>
            <person name="Lavrichenko K."/>
            <person name="Devanna P."/>
            <person name="Winkler S."/>
            <person name="Jermiin L.S."/>
            <person name="Skirmuntt E.C."/>
            <person name="Katzourakis A."/>
            <person name="Burkitt-Gray L."/>
            <person name="Ray D.A."/>
            <person name="Sullivan K.A.M."/>
            <person name="Roscito J.G."/>
            <person name="Kirilenko B.M."/>
            <person name="Davalos L.M."/>
            <person name="Corthals A.P."/>
            <person name="Power M.L."/>
            <person name="Jones G."/>
            <person name="Ransome R.D."/>
            <person name="Dechmann D.K.N."/>
            <person name="Locatelli A.G."/>
            <person name="Puechmaille S.J."/>
            <person name="Fedrigo O."/>
            <person name="Jarvis E.D."/>
            <person name="Hiller M."/>
            <person name="Vernes S.C."/>
            <person name="Myers E.W."/>
            <person name="Teeling E.C."/>
        </authorList>
    </citation>
    <scope>NUCLEOTIDE SEQUENCE [LARGE SCALE GENOMIC DNA]</scope>
    <source>
        <strain evidence="1">MMolMol1</strain>
        <tissue evidence="1">Muscle</tissue>
    </source>
</reference>
<name>A0A7J8IZG9_MOLMO</name>
<dbReference type="InParanoid" id="A0A7J8IZG9"/>
<organism evidence="1 2">
    <name type="scientific">Molossus molossus</name>
    <name type="common">Pallas' mastiff bat</name>
    <name type="synonym">Vespertilio molossus</name>
    <dbReference type="NCBI Taxonomy" id="27622"/>
    <lineage>
        <taxon>Eukaryota</taxon>
        <taxon>Metazoa</taxon>
        <taxon>Chordata</taxon>
        <taxon>Craniata</taxon>
        <taxon>Vertebrata</taxon>
        <taxon>Euteleostomi</taxon>
        <taxon>Mammalia</taxon>
        <taxon>Eutheria</taxon>
        <taxon>Laurasiatheria</taxon>
        <taxon>Chiroptera</taxon>
        <taxon>Yangochiroptera</taxon>
        <taxon>Molossidae</taxon>
        <taxon>Molossus</taxon>
    </lineage>
</organism>
<sequence>MAQARTHRDQGSLSSLVYSFFPAPASCQAPLPTVGPPSPCTVSSLPALLPAAGPASWPLYACTSGNLSEHLPNSFCSQPPCISLSLPASLSAFLHFFQPPKLPAPQSWSPPNPNFHCLAIFPHSFLSFFKKKFFFEREIDRNIDWPPPACPHWGLGPQPGNVP</sequence>
<comment type="caution">
    <text evidence="1">The sequence shown here is derived from an EMBL/GenBank/DDBJ whole genome shotgun (WGS) entry which is preliminary data.</text>
</comment>
<dbReference type="AlphaFoldDB" id="A0A7J8IZG9"/>
<accession>A0A7J8IZG9</accession>
<keyword evidence="2" id="KW-1185">Reference proteome</keyword>
<gene>
    <name evidence="1" type="ORF">HJG59_010412</name>
</gene>
<proteinExistence type="predicted"/>
<dbReference type="Proteomes" id="UP000550707">
    <property type="component" value="Unassembled WGS sequence"/>
</dbReference>
<protein>
    <submittedName>
        <fullName evidence="1">Uncharacterized protein</fullName>
    </submittedName>
</protein>
<dbReference type="EMBL" id="JACASF010000003">
    <property type="protein sequence ID" value="KAF6490046.1"/>
    <property type="molecule type" value="Genomic_DNA"/>
</dbReference>